<organism evidence="15 16">
    <name type="scientific">Nocardiopsis codii</name>
    <dbReference type="NCBI Taxonomy" id="3065942"/>
    <lineage>
        <taxon>Bacteria</taxon>
        <taxon>Bacillati</taxon>
        <taxon>Actinomycetota</taxon>
        <taxon>Actinomycetes</taxon>
        <taxon>Streptosporangiales</taxon>
        <taxon>Nocardiopsidaceae</taxon>
        <taxon>Nocardiopsis</taxon>
    </lineage>
</organism>
<dbReference type="PANTHER" id="PTHR42923:SF3">
    <property type="entry name" value="PROTOPORPHYRINOGEN OXIDASE"/>
    <property type="match status" value="1"/>
</dbReference>
<accession>A0ABU7K4T1</accession>
<comment type="pathway">
    <text evidence="4 12">Porphyrin-containing compound metabolism; protoheme biosynthesis.</text>
</comment>
<comment type="catalytic activity">
    <reaction evidence="1">
        <text>coproporphyrinogen III + 3 O2 = coproporphyrin III + 3 H2O2</text>
        <dbReference type="Rhea" id="RHEA:43436"/>
        <dbReference type="ChEBI" id="CHEBI:15379"/>
        <dbReference type="ChEBI" id="CHEBI:16240"/>
        <dbReference type="ChEBI" id="CHEBI:57309"/>
        <dbReference type="ChEBI" id="CHEBI:131725"/>
        <dbReference type="EC" id="1.3.3.15"/>
    </reaction>
    <physiologicalReaction direction="left-to-right" evidence="1">
        <dbReference type="Rhea" id="RHEA:43437"/>
    </physiologicalReaction>
</comment>
<dbReference type="SUPFAM" id="SSF54373">
    <property type="entry name" value="FAD-linked reductases, C-terminal domain"/>
    <property type="match status" value="1"/>
</dbReference>
<comment type="cofactor">
    <cofactor evidence="2 12">
        <name>FAD</name>
        <dbReference type="ChEBI" id="CHEBI:57692"/>
    </cofactor>
</comment>
<dbReference type="InterPro" id="IPR002937">
    <property type="entry name" value="Amino_oxidase"/>
</dbReference>
<keyword evidence="9 12" id="KW-0274">FAD</keyword>
<dbReference type="Pfam" id="PF01593">
    <property type="entry name" value="Amino_oxidase"/>
    <property type="match status" value="1"/>
</dbReference>
<dbReference type="EC" id="1.3.3.15" evidence="6 12"/>
<evidence type="ECO:0000256" key="13">
    <source>
        <dbReference type="SAM" id="MobiDB-lite"/>
    </source>
</evidence>
<evidence type="ECO:0000256" key="11">
    <source>
        <dbReference type="ARBA" id="ARBA00023133"/>
    </source>
</evidence>
<dbReference type="Proteomes" id="UP001356095">
    <property type="component" value="Unassembled WGS sequence"/>
</dbReference>
<dbReference type="InterPro" id="IPR036188">
    <property type="entry name" value="FAD/NAD-bd_sf"/>
</dbReference>
<keyword evidence="16" id="KW-1185">Reference proteome</keyword>
<comment type="function">
    <text evidence="3 12">Involved in coproporphyrin-dependent heme b biosynthesis. Catalyzes the oxidation of coproporphyrinogen III to coproporphyrin III.</text>
</comment>
<comment type="similarity">
    <text evidence="5 12">Belongs to the protoporphyrinogen/coproporphyrinogen oxidase family. Coproporphyrinogen III oxidase subfamily.</text>
</comment>
<evidence type="ECO:0000256" key="12">
    <source>
        <dbReference type="RuleBase" id="RU364052"/>
    </source>
</evidence>
<sequence length="498" mass="51414">MTHTIWEAGDMSEAPHVVVVGGGVSGLTAAHRLRGLGATVTVVESADRPGGKLRASPVAGVPMDAGAEAVLARRPEALDLFSELGLDDRVVHPGPGSAAVYSRGRVRPLPGGQLMGVPGDLRALARSGVLSWTGTLRAGLDLVRPRTPVPGDVSVAAYVGARMGHEVVDRLVEPLLGGVYAGRADRLSLDSTLPQIAPMARRDRSLSRAVHTSLRGRGAAPTKAGPVFASLRGGVAELVGALAERHAADLRTGTRAGSLERLPGGWRVHLDGGEPIACDGVLLACPAPDASRLLDGHAPGAARDLGGVRYADMALVTLVLPADAFPRPLTGTGFLVPAGEGLTVKAATFSSNKWPWLAEALAAANPGDDLVAVRCSIGRFGDDAVLERSDEELEAAAREDLARVTGMTGRPVESRVTRWNHGLPQYAVGHADLVTRVRTDVHRIRGLGVCGAVYGGVGIPACIADADQQAERLFGDLSTNGHGGGQDAAGTNQQGVNP</sequence>
<evidence type="ECO:0000256" key="1">
    <source>
        <dbReference type="ARBA" id="ARBA00001755"/>
    </source>
</evidence>
<keyword evidence="11 12" id="KW-0350">Heme biosynthesis</keyword>
<dbReference type="NCBIfam" id="TIGR00562">
    <property type="entry name" value="proto_IX_ox"/>
    <property type="match status" value="1"/>
</dbReference>
<feature type="compositionally biased region" description="Polar residues" evidence="13">
    <location>
        <begin position="489"/>
        <end position="498"/>
    </location>
</feature>
<evidence type="ECO:0000256" key="8">
    <source>
        <dbReference type="ARBA" id="ARBA00022630"/>
    </source>
</evidence>
<comment type="subcellular location">
    <subcellularLocation>
        <location evidence="12">Cytoplasm</location>
    </subcellularLocation>
</comment>
<feature type="region of interest" description="Disordered" evidence="13">
    <location>
        <begin position="475"/>
        <end position="498"/>
    </location>
</feature>
<dbReference type="Gene3D" id="3.90.660.20">
    <property type="entry name" value="Protoporphyrinogen oxidase, mitochondrial, domain 2"/>
    <property type="match status" value="1"/>
</dbReference>
<evidence type="ECO:0000313" key="16">
    <source>
        <dbReference type="Proteomes" id="UP001356095"/>
    </source>
</evidence>
<keyword evidence="8 12" id="KW-0285">Flavoprotein</keyword>
<reference evidence="15 16" key="1">
    <citation type="submission" date="2023-08" db="EMBL/GenBank/DDBJ databases">
        <authorList>
            <person name="Girao M."/>
            <person name="Carvalho M.F."/>
        </authorList>
    </citation>
    <scope>NUCLEOTIDE SEQUENCE [LARGE SCALE GENOMIC DNA]</scope>
    <source>
        <strain evidence="15 16">CT-R113</strain>
    </source>
</reference>
<keyword evidence="10 12" id="KW-0560">Oxidoreductase</keyword>
<evidence type="ECO:0000256" key="6">
    <source>
        <dbReference type="ARBA" id="ARBA00012402"/>
    </source>
</evidence>
<comment type="caution">
    <text evidence="15">The sequence shown here is derived from an EMBL/GenBank/DDBJ whole genome shotgun (WGS) entry which is preliminary data.</text>
</comment>
<evidence type="ECO:0000256" key="3">
    <source>
        <dbReference type="ARBA" id="ARBA00002185"/>
    </source>
</evidence>
<dbReference type="SUPFAM" id="SSF51905">
    <property type="entry name" value="FAD/NAD(P)-binding domain"/>
    <property type="match status" value="1"/>
</dbReference>
<keyword evidence="12" id="KW-0963">Cytoplasm</keyword>
<dbReference type="RefSeq" id="WP_330091048.1">
    <property type="nucleotide sequence ID" value="NZ_JAUZMY010000006.1"/>
</dbReference>
<evidence type="ECO:0000259" key="14">
    <source>
        <dbReference type="Pfam" id="PF01593"/>
    </source>
</evidence>
<gene>
    <name evidence="15" type="primary">hemG</name>
    <name evidence="15" type="ORF">Q8791_08475</name>
</gene>
<dbReference type="InterPro" id="IPR004572">
    <property type="entry name" value="Protoporphyrinogen_oxidase"/>
</dbReference>
<dbReference type="Gene3D" id="3.50.50.60">
    <property type="entry name" value="FAD/NAD(P)-binding domain"/>
    <property type="match status" value="1"/>
</dbReference>
<proteinExistence type="inferred from homology"/>
<evidence type="ECO:0000256" key="2">
    <source>
        <dbReference type="ARBA" id="ARBA00001974"/>
    </source>
</evidence>
<name>A0ABU7K4T1_9ACTN</name>
<dbReference type="Gene3D" id="1.10.3110.10">
    <property type="entry name" value="protoporphyrinogen ix oxidase, domain 3"/>
    <property type="match status" value="1"/>
</dbReference>
<evidence type="ECO:0000256" key="9">
    <source>
        <dbReference type="ARBA" id="ARBA00022827"/>
    </source>
</evidence>
<feature type="domain" description="Amine oxidase" evidence="14">
    <location>
        <begin position="24"/>
        <end position="472"/>
    </location>
</feature>
<dbReference type="InterPro" id="IPR050464">
    <property type="entry name" value="Zeta_carotene_desat/Oxidored"/>
</dbReference>
<evidence type="ECO:0000256" key="10">
    <source>
        <dbReference type="ARBA" id="ARBA00023002"/>
    </source>
</evidence>
<evidence type="ECO:0000256" key="5">
    <source>
        <dbReference type="ARBA" id="ARBA00008310"/>
    </source>
</evidence>
<dbReference type="GO" id="GO:0004729">
    <property type="term" value="F:oxygen-dependent protoporphyrinogen oxidase activity"/>
    <property type="evidence" value="ECO:0007669"/>
    <property type="project" value="UniProtKB-EC"/>
</dbReference>
<evidence type="ECO:0000313" key="15">
    <source>
        <dbReference type="EMBL" id="MEE2037253.1"/>
    </source>
</evidence>
<dbReference type="EMBL" id="JAUZMY010000006">
    <property type="protein sequence ID" value="MEE2037253.1"/>
    <property type="molecule type" value="Genomic_DNA"/>
</dbReference>
<dbReference type="PANTHER" id="PTHR42923">
    <property type="entry name" value="PROTOPORPHYRINOGEN OXIDASE"/>
    <property type="match status" value="1"/>
</dbReference>
<evidence type="ECO:0000256" key="4">
    <source>
        <dbReference type="ARBA" id="ARBA00004744"/>
    </source>
</evidence>
<protein>
    <recommendedName>
        <fullName evidence="7 12">Coproporphyrinogen III oxidase</fullName>
        <ecNumber evidence="6 12">1.3.3.15</ecNumber>
    </recommendedName>
</protein>
<evidence type="ECO:0000256" key="7">
    <source>
        <dbReference type="ARBA" id="ARBA00019046"/>
    </source>
</evidence>